<evidence type="ECO:0000256" key="3">
    <source>
        <dbReference type="ARBA" id="ARBA00022927"/>
    </source>
</evidence>
<evidence type="ECO:0000256" key="2">
    <source>
        <dbReference type="ARBA" id="ARBA00022448"/>
    </source>
</evidence>
<keyword evidence="4" id="KW-0333">Golgi apparatus</keyword>
<comment type="subcellular location">
    <subcellularLocation>
        <location evidence="1">Golgi apparatus membrane</location>
        <topology evidence="1">Peripheral membrane protein</topology>
    </subcellularLocation>
</comment>
<dbReference type="GO" id="GO:0015031">
    <property type="term" value="P:protein transport"/>
    <property type="evidence" value="ECO:0007669"/>
    <property type="project" value="UniProtKB-KW"/>
</dbReference>
<dbReference type="PANTHER" id="PTHR14042:SF24">
    <property type="entry name" value="PROTEIN DOPEY-1 HOMOLOG"/>
    <property type="match status" value="1"/>
</dbReference>
<dbReference type="SUPFAM" id="SSF48371">
    <property type="entry name" value="ARM repeat"/>
    <property type="match status" value="1"/>
</dbReference>
<evidence type="ECO:0000313" key="11">
    <source>
        <dbReference type="EMBL" id="KAI9632440.1"/>
    </source>
</evidence>
<dbReference type="GO" id="GO:0005802">
    <property type="term" value="C:trans-Golgi network"/>
    <property type="evidence" value="ECO:0007669"/>
    <property type="project" value="TreeGrafter"/>
</dbReference>
<evidence type="ECO:0000256" key="5">
    <source>
        <dbReference type="ARBA" id="ARBA00023136"/>
    </source>
</evidence>
<feature type="compositionally biased region" description="Polar residues" evidence="7">
    <location>
        <begin position="834"/>
        <end position="845"/>
    </location>
</feature>
<reference evidence="11" key="1">
    <citation type="journal article" date="2022" name="G3 (Bethesda)">
        <title>High quality genome of the basidiomycete yeast Dioszegia hungarica PDD-24b-2 isolated from cloud water.</title>
        <authorList>
            <person name="Jarrige D."/>
            <person name="Haridas S."/>
            <person name="Bleykasten-Grosshans C."/>
            <person name="Joly M."/>
            <person name="Nadalig T."/>
            <person name="Sancelme M."/>
            <person name="Vuilleumier S."/>
            <person name="Grigoriev I.V."/>
            <person name="Amato P."/>
            <person name="Bringel F."/>
        </authorList>
    </citation>
    <scope>NUCLEOTIDE SEQUENCE</scope>
    <source>
        <strain evidence="11">PDD-24b-2</strain>
    </source>
</reference>
<dbReference type="Pfam" id="PF24598">
    <property type="entry name" value="DOP1_C"/>
    <property type="match status" value="1"/>
</dbReference>
<dbReference type="GO" id="GO:0005768">
    <property type="term" value="C:endosome"/>
    <property type="evidence" value="ECO:0007669"/>
    <property type="project" value="TreeGrafter"/>
</dbReference>
<sequence length="1566" mass="173787">MGNAEPPNRGQADCTAASSLLASDARYKKFATQVDRALQSFESVNEWADFISFLSRLLKTLQSRQPPLYEIPRKLVVSKRLAQCLNPALPSGVHQRALEVYAHIVSTIGIEGLRRDLLVWSSGLFPFFQFATTSVRPHLLNIYETYYLPLGADLRPATKAMMLALLPGMEEETGDFFERVLALLSNISAAVSHDFFLHNILLVLISSSSARLAALHYLSRRLLKPPDDLQSGLLLRGTAAVLADENVLVRRYGLDLLLRILPMDGELYNSDVGSSEDKDRDLLLRAAFDVLLQRDISLSRRVYTWLLGTAETSEEHIAYFQQNGLDALVAALQGDMALNPTSQRPFKTFLALLDKWEPGSLLAPRLVMPGLRALWTASRTADAETRAELSITANAVSEGVEPLVLWRQLYTMLKAQQEEDVLFICWILATMSRHEEEVLQVYIPAALEHCLQQLFDGSVPFDKAVISVQRQIVPSAIQRIFTAAMSTTVQNSSAYLVVLNMAAFLLASEVPMGSVDITAWMSKLCLRLKRNSFVIVESISSLILQVIRSPSTQSASFDMDDGLVETVMISLLRFLRSDQAGYHIRAVELLWEFKLHAGPYVLEDALSQRMKSTDEYRAFEEFGTLWRLTDDAMLLGDIFWTPISIILDGVKSSDPTMQRICRTWIRVNLGSYTRLLDPMLCRLIGDGKTLRDLSVTIHLVDALTTLLRSGDKNTAKACQVDDPRKSPYVLVAGQTASNYSELLSGILIKLLHSSTSGPTRSNLLLRLHGSVLGLIQLQLSFGALDPVLVERYQSAILDKAEEAVRLAELDLQDKMLALLRSSVSDKPKAHRKSASVSTTEKSSAAENVHDRDGRIVQLVRTALADERLLPILQSWIDFILQSAPHLQPRRDLLELLSGSLAAQIRTQVLSLKEGFATDVGRLSSSELEPSMLLEGLERIAILLLPRKGSRRSEDSLRNGEGGSSILGYMSGVFTVEGPAADIKADNAQWLDDAVHALLVAWTVTDIPSPSGSSSSSQSQIFARIRSRTRSVLDEMFKSHPSAVFGSLVRLWALTSAEITDAAIFDAVDSLTSSAQKVVEMVGEVLVPKSKADHTVDPIYTGFLEAYIQRLEAPIAVQVWSTTFGLAKDMSTVATTPVAKAQLYPMLRCLVALGRTVATTSALEDRRLRRDLTETYARLLDNVVVNLPKAADTGFWERGTGAVEGQAKVHEFIASELVPSLRALLVENDRIAVACSSIATGVLVPAFRQQKVGSSILDIISEMSHLNSSGRSWRPLIGDAFNDARFFRLSAPESHQWQPLISALMDTDKDRFLELLSRIQSGPSANIFINRESEMISRSLNLRRLSFVLLSAEHNHYLTQLPSIQEKLVDILRNDVVSPQVHSEVYLCLRVLMTRVSAQHMNNFWPVILAELLKVFEGTMEEPPADGDEGLLLVLAACKFLDLLLLMQSEDFQIHQWMFVTDTTDAAFPLEGYEPEAIMDRLNEILAEHAHMTSLAKKVKPEAVAWEEQTGPRGPRLSGIKGLTSLHQLQPFFARASIDTFEGVYSGQEVDWERVEEGLSEEIFEGT</sequence>
<evidence type="ECO:0000256" key="4">
    <source>
        <dbReference type="ARBA" id="ARBA00023034"/>
    </source>
</evidence>
<accession>A0AA38H1N8</accession>
<evidence type="ECO:0000259" key="9">
    <source>
        <dbReference type="Pfam" id="PF24597"/>
    </source>
</evidence>
<dbReference type="Pfam" id="PF24597">
    <property type="entry name" value="TPR_DOP1_M"/>
    <property type="match status" value="1"/>
</dbReference>
<dbReference type="Proteomes" id="UP001164286">
    <property type="component" value="Unassembled WGS sequence"/>
</dbReference>
<evidence type="ECO:0000259" key="8">
    <source>
        <dbReference type="Pfam" id="PF04118"/>
    </source>
</evidence>
<keyword evidence="2" id="KW-0813">Transport</keyword>
<dbReference type="InterPro" id="IPR016024">
    <property type="entry name" value="ARM-type_fold"/>
</dbReference>
<organism evidence="11 12">
    <name type="scientific">Dioszegia hungarica</name>
    <dbReference type="NCBI Taxonomy" id="4972"/>
    <lineage>
        <taxon>Eukaryota</taxon>
        <taxon>Fungi</taxon>
        <taxon>Dikarya</taxon>
        <taxon>Basidiomycota</taxon>
        <taxon>Agaricomycotina</taxon>
        <taxon>Tremellomycetes</taxon>
        <taxon>Tremellales</taxon>
        <taxon>Bulleribasidiaceae</taxon>
        <taxon>Dioszegia</taxon>
    </lineage>
</organism>
<dbReference type="GO" id="GO:0005829">
    <property type="term" value="C:cytosol"/>
    <property type="evidence" value="ECO:0007669"/>
    <property type="project" value="GOC"/>
</dbReference>
<evidence type="ECO:0000256" key="1">
    <source>
        <dbReference type="ARBA" id="ARBA00004395"/>
    </source>
</evidence>
<dbReference type="RefSeq" id="XP_052942217.1">
    <property type="nucleotide sequence ID" value="XM_053089158.1"/>
</dbReference>
<comment type="similarity">
    <text evidence="6">Belongs to the DOP1 family.</text>
</comment>
<feature type="domain" description="DOP1 N-terminal" evidence="8">
    <location>
        <begin position="24"/>
        <end position="310"/>
    </location>
</feature>
<evidence type="ECO:0000256" key="6">
    <source>
        <dbReference type="ARBA" id="ARBA00046326"/>
    </source>
</evidence>
<keyword evidence="12" id="KW-1185">Reference proteome</keyword>
<feature type="domain" description="DOP1-like middle TPR" evidence="9">
    <location>
        <begin position="319"/>
        <end position="486"/>
    </location>
</feature>
<dbReference type="Pfam" id="PF04118">
    <property type="entry name" value="Dopey_N"/>
    <property type="match status" value="1"/>
</dbReference>
<feature type="region of interest" description="Disordered" evidence="7">
    <location>
        <begin position="828"/>
        <end position="848"/>
    </location>
</feature>
<keyword evidence="5" id="KW-0472">Membrane</keyword>
<keyword evidence="3" id="KW-0653">Protein transport</keyword>
<protein>
    <submittedName>
        <fullName evidence="11">Dopey, N-terminal-domain-containing protein</fullName>
    </submittedName>
</protein>
<dbReference type="PANTHER" id="PTHR14042">
    <property type="entry name" value="DOPEY-RELATED"/>
    <property type="match status" value="1"/>
</dbReference>
<feature type="domain" description="DOP1-like C-terminal" evidence="10">
    <location>
        <begin position="1102"/>
        <end position="1545"/>
    </location>
</feature>
<dbReference type="InterPro" id="IPR007249">
    <property type="entry name" value="DOP1_N"/>
</dbReference>
<dbReference type="InterPro" id="IPR056457">
    <property type="entry name" value="DOP1_C"/>
</dbReference>
<dbReference type="GO" id="GO:0006895">
    <property type="term" value="P:Golgi to endosome transport"/>
    <property type="evidence" value="ECO:0007669"/>
    <property type="project" value="InterPro"/>
</dbReference>
<dbReference type="EMBL" id="JAKWFO010000014">
    <property type="protein sequence ID" value="KAI9632440.1"/>
    <property type="molecule type" value="Genomic_DNA"/>
</dbReference>
<proteinExistence type="inferred from homology"/>
<name>A0AA38H1N8_9TREE</name>
<evidence type="ECO:0000313" key="12">
    <source>
        <dbReference type="Proteomes" id="UP001164286"/>
    </source>
</evidence>
<evidence type="ECO:0000259" key="10">
    <source>
        <dbReference type="Pfam" id="PF24598"/>
    </source>
</evidence>
<dbReference type="InterPro" id="IPR040314">
    <property type="entry name" value="DOP1"/>
</dbReference>
<dbReference type="GeneID" id="77728363"/>
<dbReference type="GO" id="GO:0000139">
    <property type="term" value="C:Golgi membrane"/>
    <property type="evidence" value="ECO:0007669"/>
    <property type="project" value="UniProtKB-SubCell"/>
</dbReference>
<dbReference type="InterPro" id="IPR056458">
    <property type="entry name" value="TPR_DOP1_M"/>
</dbReference>
<comment type="caution">
    <text evidence="11">The sequence shown here is derived from an EMBL/GenBank/DDBJ whole genome shotgun (WGS) entry which is preliminary data.</text>
</comment>
<evidence type="ECO:0000256" key="7">
    <source>
        <dbReference type="SAM" id="MobiDB-lite"/>
    </source>
</evidence>
<gene>
    <name evidence="11" type="ORF">MKK02DRAFT_35354</name>
</gene>